<dbReference type="VEuPathDB" id="VectorBase:ISCW005268"/>
<proteinExistence type="evidence at transcript level"/>
<feature type="chain" id="PRO_5004241587" evidence="1">
    <location>
        <begin position="18"/>
        <end position="159"/>
    </location>
</feature>
<dbReference type="VEuPathDB" id="VectorBase:ISCP_004254"/>
<name>Q4PN37_IXOSC</name>
<dbReference type="VEuPathDB" id="VectorBase:ISCI005268"/>
<dbReference type="AlphaFoldDB" id="Q4PN37"/>
<organism evidence="2">
    <name type="scientific">Ixodes scapularis</name>
    <name type="common">Black-legged tick</name>
    <name type="synonym">Deer tick</name>
    <dbReference type="NCBI Taxonomy" id="6945"/>
    <lineage>
        <taxon>Eukaryota</taxon>
        <taxon>Metazoa</taxon>
        <taxon>Ecdysozoa</taxon>
        <taxon>Arthropoda</taxon>
        <taxon>Chelicerata</taxon>
        <taxon>Arachnida</taxon>
        <taxon>Acari</taxon>
        <taxon>Parasitiformes</taxon>
        <taxon>Ixodida</taxon>
        <taxon>Ixodoidea</taxon>
        <taxon>Ixodidae</taxon>
        <taxon>Ixodinae</taxon>
        <taxon>Ixodes</taxon>
    </lineage>
</organism>
<keyword evidence="1" id="KW-0732">Signal</keyword>
<sequence>MNGALVWAVSILAICGAQFIIQQETCNDICRVAIAVNKTIYQDCLSYVNKGKLMGGMWLEQHTEDLRAFGEEVSFNFTNPDVDMPIRVKENDTFKITARLCRKFHPYDFKLKIFVGTWQYAFGCAEAHVNFTREWKKCLNYDDSEQPTSTEQPRSRAEL</sequence>
<evidence type="ECO:0000256" key="1">
    <source>
        <dbReference type="SAM" id="SignalP"/>
    </source>
</evidence>
<reference evidence="2" key="1">
    <citation type="submission" date="2005-05" db="EMBL/GenBank/DDBJ databases">
        <authorList>
            <person name="Tseng H.-P."/>
            <person name="Hseu T.-H."/>
            <person name="Buhler D.R."/>
            <person name="Wang W.-D."/>
            <person name="Tsai H.-L."/>
            <person name="Hu C.-H."/>
        </authorList>
    </citation>
    <scope>NUCLEOTIDE SEQUENCE</scope>
    <source>
        <strain evidence="2">IS-6-12-J-cluster-399</strain>
        <tissue evidence="2">Salivary glands</tissue>
    </source>
</reference>
<accession>Q4PN37</accession>
<evidence type="ECO:0000313" key="2">
    <source>
        <dbReference type="EMBL" id="AAY66573.1"/>
    </source>
</evidence>
<reference evidence="2" key="2">
    <citation type="journal article" date="2006" name="Insect Biochem. Mol. Biol.">
        <title>An annotated catalog of salivary gland transcripts from Ixodes scapularis ticks.</title>
        <authorList>
            <person name="Ribeiro J.M."/>
            <person name="Alarcon-Chaidez F."/>
            <person name="Francischetti I.M."/>
            <person name="Mans B.J."/>
            <person name="Mather T.N."/>
            <person name="Valenzuela J.G."/>
            <person name="Wikel S.K."/>
        </authorList>
    </citation>
    <scope>NUCLEOTIDE SEQUENCE</scope>
    <source>
        <strain evidence="2">IS-6-12-J-cluster-399</strain>
        <tissue evidence="2">Salivary glands</tissue>
    </source>
</reference>
<dbReference type="EMBL" id="DQ065936">
    <property type="protein sequence ID" value="AAY66573.1"/>
    <property type="molecule type" value="mRNA"/>
</dbReference>
<protein>
    <submittedName>
        <fullName evidence="2">Putative secreted salivary protein</fullName>
    </submittedName>
</protein>
<dbReference type="OrthoDB" id="6491887at2759"/>
<feature type="signal peptide" evidence="1">
    <location>
        <begin position="1"/>
        <end position="17"/>
    </location>
</feature>